<gene>
    <name evidence="2" type="ORF">MRATA1EN1_LOCUS20917</name>
</gene>
<proteinExistence type="predicted"/>
<reference evidence="2" key="1">
    <citation type="submission" date="2023-04" db="EMBL/GenBank/DDBJ databases">
        <authorList>
            <consortium name="ELIXIR-Norway"/>
        </authorList>
    </citation>
    <scope>NUCLEOTIDE SEQUENCE [LARGE SCALE GENOMIC DNA]</scope>
</reference>
<evidence type="ECO:0000256" key="1">
    <source>
        <dbReference type="SAM" id="MobiDB-lite"/>
    </source>
</evidence>
<dbReference type="EMBL" id="OX459968">
    <property type="protein sequence ID" value="CAI9171955.1"/>
    <property type="molecule type" value="Genomic_DNA"/>
</dbReference>
<sequence length="106" mass="11092">MFVSAQASPRQLPPREFPEPQAGPGTCSPEGTGTRTAQSLSSRSGMVPTTLVSAPPNPAQNGAAPSEAAEEDHSRQRGTWGNRIDLMRSVGYAVGLGSVCCFPYLC</sequence>
<dbReference type="Proteomes" id="UP001176941">
    <property type="component" value="Chromosome 32"/>
</dbReference>
<organism evidence="2 3">
    <name type="scientific">Rangifer tarandus platyrhynchus</name>
    <name type="common">Svalbard reindeer</name>
    <dbReference type="NCBI Taxonomy" id="3082113"/>
    <lineage>
        <taxon>Eukaryota</taxon>
        <taxon>Metazoa</taxon>
        <taxon>Chordata</taxon>
        <taxon>Craniata</taxon>
        <taxon>Vertebrata</taxon>
        <taxon>Euteleostomi</taxon>
        <taxon>Mammalia</taxon>
        <taxon>Eutheria</taxon>
        <taxon>Laurasiatheria</taxon>
        <taxon>Artiodactyla</taxon>
        <taxon>Ruminantia</taxon>
        <taxon>Pecora</taxon>
        <taxon>Cervidae</taxon>
        <taxon>Odocoileinae</taxon>
        <taxon>Rangifer</taxon>
    </lineage>
</organism>
<feature type="region of interest" description="Disordered" evidence="1">
    <location>
        <begin position="1"/>
        <end position="82"/>
    </location>
</feature>
<evidence type="ECO:0000313" key="2">
    <source>
        <dbReference type="EMBL" id="CAI9171955.1"/>
    </source>
</evidence>
<feature type="compositionally biased region" description="Polar residues" evidence="1">
    <location>
        <begin position="29"/>
        <end position="44"/>
    </location>
</feature>
<accession>A0ABN8ZDT1</accession>
<evidence type="ECO:0000313" key="3">
    <source>
        <dbReference type="Proteomes" id="UP001176941"/>
    </source>
</evidence>
<dbReference type="InterPro" id="IPR037272">
    <property type="entry name" value="SNS_sf"/>
</dbReference>
<dbReference type="SUPFAM" id="SSF161070">
    <property type="entry name" value="SNF-like"/>
    <property type="match status" value="1"/>
</dbReference>
<keyword evidence="3" id="KW-1185">Reference proteome</keyword>
<name>A0ABN8ZDT1_RANTA</name>
<protein>
    <submittedName>
        <fullName evidence="2">Uncharacterized protein</fullName>
    </submittedName>
</protein>